<reference evidence="2 3" key="1">
    <citation type="journal article" date="2013" name="Curr. Biol.">
        <title>The Genome of the Foraminiferan Reticulomyxa filosa.</title>
        <authorList>
            <person name="Glockner G."/>
            <person name="Hulsmann N."/>
            <person name="Schleicher M."/>
            <person name="Noegel A.A."/>
            <person name="Eichinger L."/>
            <person name="Gallinger C."/>
            <person name="Pawlowski J."/>
            <person name="Sierra R."/>
            <person name="Euteneuer U."/>
            <person name="Pillet L."/>
            <person name="Moustafa A."/>
            <person name="Platzer M."/>
            <person name="Groth M."/>
            <person name="Szafranski K."/>
            <person name="Schliwa M."/>
        </authorList>
    </citation>
    <scope>NUCLEOTIDE SEQUENCE [LARGE SCALE GENOMIC DNA]</scope>
</reference>
<evidence type="ECO:0000313" key="3">
    <source>
        <dbReference type="Proteomes" id="UP000023152"/>
    </source>
</evidence>
<name>X6P4Q0_RETFI</name>
<feature type="compositionally biased region" description="Basic and acidic residues" evidence="1">
    <location>
        <begin position="21"/>
        <end position="39"/>
    </location>
</feature>
<evidence type="ECO:0000256" key="1">
    <source>
        <dbReference type="SAM" id="MobiDB-lite"/>
    </source>
</evidence>
<dbReference type="Proteomes" id="UP000023152">
    <property type="component" value="Unassembled WGS sequence"/>
</dbReference>
<evidence type="ECO:0000313" key="2">
    <source>
        <dbReference type="EMBL" id="ETO33515.1"/>
    </source>
</evidence>
<keyword evidence="3" id="KW-1185">Reference proteome</keyword>
<gene>
    <name evidence="2" type="ORF">RFI_03588</name>
</gene>
<dbReference type="AlphaFoldDB" id="X6P4Q0"/>
<proteinExistence type="predicted"/>
<feature type="region of interest" description="Disordered" evidence="1">
    <location>
        <begin position="1"/>
        <end position="59"/>
    </location>
</feature>
<accession>X6P4Q0</accession>
<feature type="compositionally biased region" description="Basic and acidic residues" evidence="1">
    <location>
        <begin position="45"/>
        <end position="55"/>
    </location>
</feature>
<sequence>MPRVKRKISKEKNAKKALSSEMKKVKNSEEDEKNDPCKENKKKAVKEQQNKETTRELSQVFATTQEVEDFLRNQSKEDYERSWDLLPHRRKTEKDPKEGIANTFNMNSCLPFEPLLTHYYQGVQIFDRNDMYQYLPDFLAGTGDRHNPHQ</sequence>
<dbReference type="EMBL" id="ASPP01003335">
    <property type="protein sequence ID" value="ETO33515.1"/>
    <property type="molecule type" value="Genomic_DNA"/>
</dbReference>
<organism evidence="2 3">
    <name type="scientific">Reticulomyxa filosa</name>
    <dbReference type="NCBI Taxonomy" id="46433"/>
    <lineage>
        <taxon>Eukaryota</taxon>
        <taxon>Sar</taxon>
        <taxon>Rhizaria</taxon>
        <taxon>Retaria</taxon>
        <taxon>Foraminifera</taxon>
        <taxon>Monothalamids</taxon>
        <taxon>Reticulomyxidae</taxon>
        <taxon>Reticulomyxa</taxon>
    </lineage>
</organism>
<protein>
    <submittedName>
        <fullName evidence="2">Uncharacterized protein</fullName>
    </submittedName>
</protein>
<feature type="compositionally biased region" description="Basic residues" evidence="1">
    <location>
        <begin position="1"/>
        <end position="15"/>
    </location>
</feature>
<comment type="caution">
    <text evidence="2">The sequence shown here is derived from an EMBL/GenBank/DDBJ whole genome shotgun (WGS) entry which is preliminary data.</text>
</comment>